<dbReference type="AlphaFoldDB" id="A0A2I0WZF0"/>
<dbReference type="EMBL" id="KZ502287">
    <property type="protein sequence ID" value="PKU81040.1"/>
    <property type="molecule type" value="Genomic_DNA"/>
</dbReference>
<dbReference type="Gene3D" id="3.30.70.330">
    <property type="match status" value="1"/>
</dbReference>
<dbReference type="InterPro" id="IPR000504">
    <property type="entry name" value="RRM_dom"/>
</dbReference>
<dbReference type="OrthoDB" id="339151at2759"/>
<dbReference type="PROSITE" id="PS50102">
    <property type="entry name" value="RRM"/>
    <property type="match status" value="1"/>
</dbReference>
<dbReference type="InterPro" id="IPR039539">
    <property type="entry name" value="Ras_GTPase_bind_prot"/>
</dbReference>
<feature type="domain" description="RRM" evidence="4">
    <location>
        <begin position="307"/>
        <end position="384"/>
    </location>
</feature>
<dbReference type="PROSITE" id="PS50177">
    <property type="entry name" value="NTF2_DOMAIN"/>
    <property type="match status" value="1"/>
</dbReference>
<dbReference type="Gene3D" id="3.10.450.50">
    <property type="match status" value="1"/>
</dbReference>
<evidence type="ECO:0000313" key="6">
    <source>
        <dbReference type="EMBL" id="PKU81040.1"/>
    </source>
</evidence>
<protein>
    <submittedName>
        <fullName evidence="6">Nuclear transport factor 2</fullName>
    </submittedName>
</protein>
<dbReference type="CDD" id="cd00780">
    <property type="entry name" value="NTF2"/>
    <property type="match status" value="1"/>
</dbReference>
<dbReference type="InterPro" id="IPR035979">
    <property type="entry name" value="RBD_domain_sf"/>
</dbReference>
<evidence type="ECO:0000256" key="3">
    <source>
        <dbReference type="SAM" id="MobiDB-lite"/>
    </source>
</evidence>
<evidence type="ECO:0000313" key="7">
    <source>
        <dbReference type="Proteomes" id="UP000233837"/>
    </source>
</evidence>
<dbReference type="PANTHER" id="PTHR10693:SF20">
    <property type="entry name" value="AT27578P"/>
    <property type="match status" value="1"/>
</dbReference>
<dbReference type="PANTHER" id="PTHR10693">
    <property type="entry name" value="RAS GTPASE-ACTIVATING PROTEIN-BINDING PROTEIN"/>
    <property type="match status" value="1"/>
</dbReference>
<dbReference type="GO" id="GO:0005829">
    <property type="term" value="C:cytosol"/>
    <property type="evidence" value="ECO:0007669"/>
    <property type="project" value="TreeGrafter"/>
</dbReference>
<gene>
    <name evidence="6" type="primary">NTF2</name>
    <name evidence="6" type="ORF">MA16_Dca024012</name>
</gene>
<keyword evidence="1 2" id="KW-0694">RNA-binding</keyword>
<dbReference type="SUPFAM" id="SSF54427">
    <property type="entry name" value="NTF2-like"/>
    <property type="match status" value="1"/>
</dbReference>
<dbReference type="InterPro" id="IPR002075">
    <property type="entry name" value="NTF2_dom"/>
</dbReference>
<dbReference type="Pfam" id="PF02136">
    <property type="entry name" value="NTF2"/>
    <property type="match status" value="1"/>
</dbReference>
<dbReference type="FunFam" id="3.10.450.50:FF:000003">
    <property type="entry name" value="Nuclear transport factor 2 family protein"/>
    <property type="match status" value="1"/>
</dbReference>
<dbReference type="CDD" id="cd00590">
    <property type="entry name" value="RRM_SF"/>
    <property type="match status" value="1"/>
</dbReference>
<feature type="compositionally biased region" description="Acidic residues" evidence="3">
    <location>
        <begin position="138"/>
        <end position="150"/>
    </location>
</feature>
<reference evidence="6 7" key="1">
    <citation type="journal article" date="2016" name="Sci. Rep.">
        <title>The Dendrobium catenatum Lindl. genome sequence provides insights into polysaccharide synthase, floral development and adaptive evolution.</title>
        <authorList>
            <person name="Zhang G.Q."/>
            <person name="Xu Q."/>
            <person name="Bian C."/>
            <person name="Tsai W.C."/>
            <person name="Yeh C.M."/>
            <person name="Liu K.W."/>
            <person name="Yoshida K."/>
            <person name="Zhang L.S."/>
            <person name="Chang S.B."/>
            <person name="Chen F."/>
            <person name="Shi Y."/>
            <person name="Su Y.Y."/>
            <person name="Zhang Y.Q."/>
            <person name="Chen L.J."/>
            <person name="Yin Y."/>
            <person name="Lin M."/>
            <person name="Huang H."/>
            <person name="Deng H."/>
            <person name="Wang Z.W."/>
            <person name="Zhu S.L."/>
            <person name="Zhao X."/>
            <person name="Deng C."/>
            <person name="Niu S.C."/>
            <person name="Huang J."/>
            <person name="Wang M."/>
            <person name="Liu G.H."/>
            <person name="Yang H.J."/>
            <person name="Xiao X.J."/>
            <person name="Hsiao Y.Y."/>
            <person name="Wu W.L."/>
            <person name="Chen Y.Y."/>
            <person name="Mitsuda N."/>
            <person name="Ohme-Takagi M."/>
            <person name="Luo Y.B."/>
            <person name="Van de Peer Y."/>
            <person name="Liu Z.J."/>
        </authorList>
    </citation>
    <scope>NUCLEOTIDE SEQUENCE [LARGE SCALE GENOMIC DNA]</scope>
    <source>
        <tissue evidence="6">The whole plant</tissue>
    </source>
</reference>
<dbReference type="SUPFAM" id="SSF54928">
    <property type="entry name" value="RNA-binding domain, RBD"/>
    <property type="match status" value="1"/>
</dbReference>
<accession>A0A2I0WZF0</accession>
<dbReference type="Proteomes" id="UP000233837">
    <property type="component" value="Unassembled WGS sequence"/>
</dbReference>
<dbReference type="InterPro" id="IPR018222">
    <property type="entry name" value="Nuclear_transport_factor_2_euk"/>
</dbReference>
<feature type="compositionally biased region" description="Polar residues" evidence="3">
    <location>
        <begin position="166"/>
        <end position="175"/>
    </location>
</feature>
<feature type="region of interest" description="Disordered" evidence="3">
    <location>
        <begin position="383"/>
        <end position="420"/>
    </location>
</feature>
<feature type="compositionally biased region" description="Acidic residues" evidence="3">
    <location>
        <begin position="182"/>
        <end position="194"/>
    </location>
</feature>
<feature type="domain" description="NTF2" evidence="5">
    <location>
        <begin position="18"/>
        <end position="134"/>
    </location>
</feature>
<feature type="region of interest" description="Disordered" evidence="3">
    <location>
        <begin position="432"/>
        <end position="475"/>
    </location>
</feature>
<dbReference type="InterPro" id="IPR032710">
    <property type="entry name" value="NTF2-like_dom_sf"/>
</dbReference>
<proteinExistence type="predicted"/>
<organism evidence="6 7">
    <name type="scientific">Dendrobium catenatum</name>
    <dbReference type="NCBI Taxonomy" id="906689"/>
    <lineage>
        <taxon>Eukaryota</taxon>
        <taxon>Viridiplantae</taxon>
        <taxon>Streptophyta</taxon>
        <taxon>Embryophyta</taxon>
        <taxon>Tracheophyta</taxon>
        <taxon>Spermatophyta</taxon>
        <taxon>Magnoliopsida</taxon>
        <taxon>Liliopsida</taxon>
        <taxon>Asparagales</taxon>
        <taxon>Orchidaceae</taxon>
        <taxon>Epidendroideae</taxon>
        <taxon>Malaxideae</taxon>
        <taxon>Dendrobiinae</taxon>
        <taxon>Dendrobium</taxon>
    </lineage>
</organism>
<dbReference type="SMART" id="SM00360">
    <property type="entry name" value="RRM"/>
    <property type="match status" value="1"/>
</dbReference>
<dbReference type="GO" id="GO:1990904">
    <property type="term" value="C:ribonucleoprotein complex"/>
    <property type="evidence" value="ECO:0007669"/>
    <property type="project" value="TreeGrafter"/>
</dbReference>
<dbReference type="STRING" id="906689.A0A2I0WZF0"/>
<evidence type="ECO:0000259" key="4">
    <source>
        <dbReference type="PROSITE" id="PS50102"/>
    </source>
</evidence>
<dbReference type="InterPro" id="IPR012677">
    <property type="entry name" value="Nucleotide-bd_a/b_plait_sf"/>
</dbReference>
<dbReference type="FunFam" id="3.30.70.330:FF:000589">
    <property type="entry name" value="RNA-binding protein-like"/>
    <property type="match status" value="1"/>
</dbReference>
<reference evidence="6 7" key="2">
    <citation type="journal article" date="2017" name="Nature">
        <title>The Apostasia genome and the evolution of orchids.</title>
        <authorList>
            <person name="Zhang G.Q."/>
            <person name="Liu K.W."/>
            <person name="Li Z."/>
            <person name="Lohaus R."/>
            <person name="Hsiao Y.Y."/>
            <person name="Niu S.C."/>
            <person name="Wang J.Y."/>
            <person name="Lin Y.C."/>
            <person name="Xu Q."/>
            <person name="Chen L.J."/>
            <person name="Yoshida K."/>
            <person name="Fujiwara S."/>
            <person name="Wang Z.W."/>
            <person name="Zhang Y.Q."/>
            <person name="Mitsuda N."/>
            <person name="Wang M."/>
            <person name="Liu G.H."/>
            <person name="Pecoraro L."/>
            <person name="Huang H.X."/>
            <person name="Xiao X.J."/>
            <person name="Lin M."/>
            <person name="Wu X.Y."/>
            <person name="Wu W.L."/>
            <person name="Chen Y.Y."/>
            <person name="Chang S.B."/>
            <person name="Sakamoto S."/>
            <person name="Ohme-Takagi M."/>
            <person name="Yagi M."/>
            <person name="Zeng S.J."/>
            <person name="Shen C.Y."/>
            <person name="Yeh C.M."/>
            <person name="Luo Y.B."/>
            <person name="Tsai W.C."/>
            <person name="Van de Peer Y."/>
            <person name="Liu Z.J."/>
        </authorList>
    </citation>
    <scope>NUCLEOTIDE SEQUENCE [LARGE SCALE GENOMIC DNA]</scope>
    <source>
        <tissue evidence="6">The whole plant</tissue>
    </source>
</reference>
<evidence type="ECO:0000256" key="1">
    <source>
        <dbReference type="ARBA" id="ARBA00022884"/>
    </source>
</evidence>
<name>A0A2I0WZF0_9ASPA</name>
<evidence type="ECO:0000256" key="2">
    <source>
        <dbReference type="PROSITE-ProRule" id="PRU00176"/>
    </source>
</evidence>
<dbReference type="GO" id="GO:0003729">
    <property type="term" value="F:mRNA binding"/>
    <property type="evidence" value="ECO:0007669"/>
    <property type="project" value="TreeGrafter"/>
</dbReference>
<keyword evidence="7" id="KW-1185">Reference proteome</keyword>
<feature type="region of interest" description="Disordered" evidence="3">
    <location>
        <begin position="138"/>
        <end position="209"/>
    </location>
</feature>
<sequence>MASQQSGPAGTSPSAQVVGNAFVQQFYHVLHRSPALVHQFYQESSKLGRPEAKGEMITVSTLQGIDEKILSMNYSEYLAQIKTVDAQESLDGGVIVLVTGYLIGKDNVKRGFTQTFFLATQDKGYYVSNDIFRYVEDADQQEEEEEEEEQGLTYDAGAQNTEHDSVPSQEETVLEQTAARPEEDDVVNDEETYDPSESVEGSAVEDEDPVEEVINEVPNDSQAVVTVPGLSNGQEHKKSYASIVMVMKEINTPISVPTSAPARVAPFNTERQAVAPAPVLAPSSEVIVASSKVEESSNAQELEADGFSIYIKNLPLNATAAQLEEEFRKFGPIKPNGIQVRSNKLKGFCFGFVEFEVADAVQRAIEVSPILIGGRQAYVEEKRATGSRVNNRGRYPPGRGGGFRGDGLRSRGSYGGGRGYGRGGDYNYRSDFGSRGGGRGNVASGRGEVGYQRVDHIGPNNGRGSRPESPSITSS</sequence>
<evidence type="ECO:0000259" key="5">
    <source>
        <dbReference type="PROSITE" id="PS50177"/>
    </source>
</evidence>
<dbReference type="Pfam" id="PF00076">
    <property type="entry name" value="RRM_1"/>
    <property type="match status" value="1"/>
</dbReference>